<feature type="region of interest" description="Disordered" evidence="1">
    <location>
        <begin position="1"/>
        <end position="44"/>
    </location>
</feature>
<gene>
    <name evidence="3" type="primary">LOC117239779</name>
</gene>
<reference evidence="3" key="1">
    <citation type="submission" date="2025-08" db="UniProtKB">
        <authorList>
            <consortium name="RefSeq"/>
        </authorList>
    </citation>
    <scope>IDENTIFICATION</scope>
    <source>
        <tissue evidence="3">Muscle</tissue>
    </source>
</reference>
<dbReference type="KEGG" id="bvk:117239779"/>
<proteinExistence type="predicted"/>
<evidence type="ECO:0000313" key="3">
    <source>
        <dbReference type="RefSeq" id="XP_033361487.1"/>
    </source>
</evidence>
<dbReference type="GeneID" id="117239779"/>
<dbReference type="AlphaFoldDB" id="A0A6J3L851"/>
<dbReference type="RefSeq" id="XP_033361487.1">
    <property type="nucleotide sequence ID" value="XM_033505596.1"/>
</dbReference>
<feature type="compositionally biased region" description="Basic and acidic residues" evidence="1">
    <location>
        <begin position="20"/>
        <end position="38"/>
    </location>
</feature>
<evidence type="ECO:0000256" key="1">
    <source>
        <dbReference type="SAM" id="MobiDB-lite"/>
    </source>
</evidence>
<dbReference type="Proteomes" id="UP000504631">
    <property type="component" value="Unplaced"/>
</dbReference>
<evidence type="ECO:0000313" key="2">
    <source>
        <dbReference type="Proteomes" id="UP000504631"/>
    </source>
</evidence>
<feature type="compositionally biased region" description="Basic residues" evidence="1">
    <location>
        <begin position="1"/>
        <end position="14"/>
    </location>
</feature>
<keyword evidence="2" id="KW-1185">Reference proteome</keyword>
<accession>A0A6J3L851</accession>
<name>A0A6J3L851_9HYME</name>
<protein>
    <submittedName>
        <fullName evidence="3">Uncharacterized protein LOC117239779</fullName>
    </submittedName>
</protein>
<organism evidence="2 3">
    <name type="scientific">Bombus vosnesenskii</name>
    <dbReference type="NCBI Taxonomy" id="207650"/>
    <lineage>
        <taxon>Eukaryota</taxon>
        <taxon>Metazoa</taxon>
        <taxon>Ecdysozoa</taxon>
        <taxon>Arthropoda</taxon>
        <taxon>Hexapoda</taxon>
        <taxon>Insecta</taxon>
        <taxon>Pterygota</taxon>
        <taxon>Neoptera</taxon>
        <taxon>Endopterygota</taxon>
        <taxon>Hymenoptera</taxon>
        <taxon>Apocrita</taxon>
        <taxon>Aculeata</taxon>
        <taxon>Apoidea</taxon>
        <taxon>Anthophila</taxon>
        <taxon>Apidae</taxon>
        <taxon>Bombus</taxon>
        <taxon>Pyrobombus</taxon>
    </lineage>
</organism>
<sequence length="147" mass="16993">MTRQSKTLKQKKNRNLSNKSEGKLDDTANDLRRSERERKKPQRYDQTSSYLIYVNVVSADSPKIHQETLIEEMQALKLPLFYCCQYGSIIMQMDVETVFLNGALKSEILVKQPMGYDDKSGKYLSYQRHCMDCVKVQELGISVSTII</sequence>